<accession>A0A4Y9ACS3</accession>
<dbReference type="CDD" id="cd09008">
    <property type="entry name" value="MTAN"/>
    <property type="match status" value="1"/>
</dbReference>
<comment type="catalytic activity">
    <reaction evidence="5">
        <text>5'-deoxyadenosine + H2O = 5-deoxy-D-ribose + adenine</text>
        <dbReference type="Rhea" id="RHEA:29859"/>
        <dbReference type="ChEBI" id="CHEBI:15377"/>
        <dbReference type="ChEBI" id="CHEBI:16708"/>
        <dbReference type="ChEBI" id="CHEBI:17319"/>
        <dbReference type="ChEBI" id="CHEBI:149540"/>
        <dbReference type="EC" id="3.2.2.9"/>
    </reaction>
    <physiologicalReaction direction="left-to-right" evidence="5">
        <dbReference type="Rhea" id="RHEA:29860"/>
    </physiologicalReaction>
</comment>
<comment type="catalytic activity">
    <reaction evidence="6">
        <text>S-adenosyl-L-homocysteine + H2O = S-(5-deoxy-D-ribos-5-yl)-L-homocysteine + adenine</text>
        <dbReference type="Rhea" id="RHEA:17805"/>
        <dbReference type="ChEBI" id="CHEBI:15377"/>
        <dbReference type="ChEBI" id="CHEBI:16708"/>
        <dbReference type="ChEBI" id="CHEBI:57856"/>
        <dbReference type="ChEBI" id="CHEBI:58195"/>
        <dbReference type="EC" id="3.2.2.9"/>
    </reaction>
</comment>
<dbReference type="GO" id="GO:0008930">
    <property type="term" value="F:methylthioadenosine nucleosidase activity"/>
    <property type="evidence" value="ECO:0007669"/>
    <property type="project" value="UniProtKB-UniRule"/>
</dbReference>
<sequence>MTKIGIIGAMDEEVEQLKEQLDACQETVIAESPFYQGRIAGHDVILLKSGIGKVNAALSTTILLNHFQPDVVINTGSAGGFNKDLKVGDIVISTEVRYHDVDATGFGYAYGQVPQMPAVYRADERLMSLAENAAKEKTNAYHIVTGLIATGDSFMSDPSRVELVLTKFPELEAAEMEAGAIAQVCYRFETPFVIIRSLSDIAGKKAPESFNQFLQTAATNSAALILTMIKEMKHNE</sequence>
<organism evidence="8 9">
    <name type="scientific">Lentibacillus salicampi</name>
    <dbReference type="NCBI Taxonomy" id="175306"/>
    <lineage>
        <taxon>Bacteria</taxon>
        <taxon>Bacillati</taxon>
        <taxon>Bacillota</taxon>
        <taxon>Bacilli</taxon>
        <taxon>Bacillales</taxon>
        <taxon>Bacillaceae</taxon>
        <taxon>Lentibacillus</taxon>
    </lineage>
</organism>
<comment type="caution">
    <text evidence="8">The sequence shown here is derived from an EMBL/GenBank/DDBJ whole genome shotgun (WGS) entry which is preliminary data.</text>
</comment>
<dbReference type="Pfam" id="PF01048">
    <property type="entry name" value="PNP_UDP_1"/>
    <property type="match status" value="1"/>
</dbReference>
<evidence type="ECO:0000313" key="8">
    <source>
        <dbReference type="EMBL" id="TFJ93235.1"/>
    </source>
</evidence>
<dbReference type="OrthoDB" id="9792278at2"/>
<dbReference type="NCBIfam" id="NF004079">
    <property type="entry name" value="PRK05584.1"/>
    <property type="match status" value="1"/>
</dbReference>
<protein>
    <recommendedName>
        <fullName evidence="6">5'-methylthioadenosine/S-adenosylhomocysteine nucleosidase</fullName>
        <shortName evidence="6">MTA/SAH nucleosidase</shortName>
        <shortName evidence="6">MTAN</shortName>
        <ecNumber evidence="6">3.2.2.9</ecNumber>
    </recommendedName>
    <alternativeName>
        <fullName evidence="6">5'-deoxyadenosine nucleosidase</fullName>
        <shortName evidence="6">DOA nucleosidase</shortName>
        <shortName evidence="6">dAdo nucleosidase</shortName>
    </alternativeName>
    <alternativeName>
        <fullName evidence="6">5'-methylthioadenosine nucleosidase</fullName>
        <shortName evidence="6">MTA nucleosidase</shortName>
    </alternativeName>
    <alternativeName>
        <fullName evidence="6">S-adenosylhomocysteine nucleosidase</fullName>
        <shortName evidence="6">AdoHcy nucleosidase</shortName>
        <shortName evidence="6">SAH nucleosidase</shortName>
        <shortName evidence="6">SRH nucleosidase</shortName>
    </alternativeName>
</protein>
<feature type="active site" description="Proton acceptor" evidence="6">
    <location>
        <position position="13"/>
    </location>
</feature>
<comment type="function">
    <text evidence="6">Catalyzes the irreversible cleavage of the glycosidic bond in both 5'-methylthioadenosine (MTA) and S-adenosylhomocysteine (SAH/AdoHcy) to adenine and the corresponding thioribose, 5'-methylthioribose and S-ribosylhomocysteine, respectively. Also cleaves 5'-deoxyadenosine, a toxic by-product of radical S-adenosylmethionine (SAM) enzymes, into 5-deoxyribose and adenine.</text>
</comment>
<dbReference type="AlphaFoldDB" id="A0A4Y9ACS3"/>
<dbReference type="GO" id="GO:0008782">
    <property type="term" value="F:adenosylhomocysteine nucleosidase activity"/>
    <property type="evidence" value="ECO:0007669"/>
    <property type="project" value="UniProtKB-UniRule"/>
</dbReference>
<gene>
    <name evidence="6 8" type="primary">mtnN</name>
    <name evidence="8" type="ORF">E4U82_07825</name>
</gene>
<comment type="pathway">
    <text evidence="1 6">Amino-acid biosynthesis; L-methionine biosynthesis via salvage pathway; S-methyl-5-thio-alpha-D-ribose 1-phosphate from S-methyl-5'-thioadenosine (hydrolase route): step 1/2.</text>
</comment>
<evidence type="ECO:0000259" key="7">
    <source>
        <dbReference type="Pfam" id="PF01048"/>
    </source>
</evidence>
<evidence type="ECO:0000256" key="2">
    <source>
        <dbReference type="ARBA" id="ARBA00022605"/>
    </source>
</evidence>
<keyword evidence="8" id="KW-0326">Glycosidase</keyword>
<dbReference type="GO" id="GO:0019509">
    <property type="term" value="P:L-methionine salvage from methylthioadenosine"/>
    <property type="evidence" value="ECO:0007669"/>
    <property type="project" value="UniProtKB-UniRule"/>
</dbReference>
<evidence type="ECO:0000256" key="4">
    <source>
        <dbReference type="ARBA" id="ARBA00023167"/>
    </source>
</evidence>
<evidence type="ECO:0000256" key="1">
    <source>
        <dbReference type="ARBA" id="ARBA00004945"/>
    </source>
</evidence>
<dbReference type="Proteomes" id="UP000298484">
    <property type="component" value="Unassembled WGS sequence"/>
</dbReference>
<comment type="catalytic activity">
    <reaction evidence="6">
        <text>S-methyl-5'-thioadenosine + H2O = 5-(methylsulfanyl)-D-ribose + adenine</text>
        <dbReference type="Rhea" id="RHEA:13617"/>
        <dbReference type="ChEBI" id="CHEBI:15377"/>
        <dbReference type="ChEBI" id="CHEBI:16708"/>
        <dbReference type="ChEBI" id="CHEBI:17509"/>
        <dbReference type="ChEBI" id="CHEBI:78440"/>
        <dbReference type="EC" id="3.2.2.9"/>
    </reaction>
</comment>
<dbReference type="InterPro" id="IPR035994">
    <property type="entry name" value="Nucleoside_phosphorylase_sf"/>
</dbReference>
<dbReference type="SUPFAM" id="SSF53167">
    <property type="entry name" value="Purine and uridine phosphorylases"/>
    <property type="match status" value="1"/>
</dbReference>
<dbReference type="HAMAP" id="MF_01684">
    <property type="entry name" value="Salvage_MtnN"/>
    <property type="match status" value="1"/>
</dbReference>
<keyword evidence="2 6" id="KW-0028">Amino-acid biosynthesis</keyword>
<dbReference type="RefSeq" id="WP_135109645.1">
    <property type="nucleotide sequence ID" value="NZ_SRHY01000008.1"/>
</dbReference>
<keyword evidence="4 6" id="KW-0486">Methionine biosynthesis</keyword>
<dbReference type="FunFam" id="3.40.50.1580:FF:000001">
    <property type="entry name" value="MTA/SAH nucleosidase family protein"/>
    <property type="match status" value="1"/>
</dbReference>
<dbReference type="NCBIfam" id="TIGR01704">
    <property type="entry name" value="MTA_SAH-Nsdase"/>
    <property type="match status" value="1"/>
</dbReference>
<keyword evidence="9" id="KW-1185">Reference proteome</keyword>
<dbReference type="EC" id="3.2.2.9" evidence="6"/>
<dbReference type="InterPro" id="IPR000845">
    <property type="entry name" value="Nucleoside_phosphorylase_d"/>
</dbReference>
<feature type="binding site" evidence="6">
    <location>
        <position position="155"/>
    </location>
    <ligand>
        <name>substrate</name>
    </ligand>
</feature>
<dbReference type="EMBL" id="SRHY01000008">
    <property type="protein sequence ID" value="TFJ93235.1"/>
    <property type="molecule type" value="Genomic_DNA"/>
</dbReference>
<dbReference type="GO" id="GO:0009164">
    <property type="term" value="P:nucleoside catabolic process"/>
    <property type="evidence" value="ECO:0007669"/>
    <property type="project" value="InterPro"/>
</dbReference>
<feature type="active site" description="Proton donor" evidence="6">
    <location>
        <position position="200"/>
    </location>
</feature>
<proteinExistence type="inferred from homology"/>
<dbReference type="InterPro" id="IPR010049">
    <property type="entry name" value="MTA_SAH_Nsdase"/>
</dbReference>
<reference evidence="8 9" key="1">
    <citation type="submission" date="2019-03" db="EMBL/GenBank/DDBJ databases">
        <title>Genome sequence of Lentibacillus salicampi ATCC BAA-719.</title>
        <authorList>
            <person name="Maclea K.S."/>
            <person name="Simoes Junior M."/>
        </authorList>
    </citation>
    <scope>NUCLEOTIDE SEQUENCE [LARGE SCALE GENOMIC DNA]</scope>
    <source>
        <strain evidence="8 9">ATCC BAA-719</strain>
    </source>
</reference>
<dbReference type="UniPathway" id="UPA00904">
    <property type="reaction ID" value="UER00871"/>
</dbReference>
<comment type="similarity">
    <text evidence="6">Belongs to the PNP/UDP phosphorylase family. MtnN subfamily.</text>
</comment>
<dbReference type="GO" id="GO:0005829">
    <property type="term" value="C:cytosol"/>
    <property type="evidence" value="ECO:0007669"/>
    <property type="project" value="TreeGrafter"/>
</dbReference>
<dbReference type="Gene3D" id="3.40.50.1580">
    <property type="entry name" value="Nucleoside phosphorylase domain"/>
    <property type="match status" value="1"/>
</dbReference>
<feature type="domain" description="Nucleoside phosphorylase" evidence="7">
    <location>
        <begin position="3"/>
        <end position="230"/>
    </location>
</feature>
<evidence type="ECO:0000256" key="6">
    <source>
        <dbReference type="HAMAP-Rule" id="MF_01684"/>
    </source>
</evidence>
<name>A0A4Y9ACS3_9BACI</name>
<evidence type="ECO:0000256" key="3">
    <source>
        <dbReference type="ARBA" id="ARBA00022801"/>
    </source>
</evidence>
<evidence type="ECO:0000313" key="9">
    <source>
        <dbReference type="Proteomes" id="UP000298484"/>
    </source>
</evidence>
<evidence type="ECO:0000256" key="5">
    <source>
        <dbReference type="ARBA" id="ARBA00050313"/>
    </source>
</evidence>
<feature type="binding site" evidence="6">
    <location>
        <position position="79"/>
    </location>
    <ligand>
        <name>substrate</name>
    </ligand>
</feature>
<dbReference type="PANTHER" id="PTHR46832:SF1">
    <property type="entry name" value="5'-METHYLTHIOADENOSINE_S-ADENOSYLHOMOCYSTEINE NUCLEOSIDASE"/>
    <property type="match status" value="1"/>
</dbReference>
<keyword evidence="3 6" id="KW-0378">Hydrolase</keyword>
<feature type="binding site" evidence="6">
    <location>
        <begin position="176"/>
        <end position="177"/>
    </location>
    <ligand>
        <name>substrate</name>
    </ligand>
</feature>
<dbReference type="GO" id="GO:0019284">
    <property type="term" value="P:L-methionine salvage from S-adenosylmethionine"/>
    <property type="evidence" value="ECO:0007669"/>
    <property type="project" value="TreeGrafter"/>
</dbReference>
<dbReference type="PANTHER" id="PTHR46832">
    <property type="entry name" value="5'-METHYLTHIOADENOSINE/S-ADENOSYLHOMOCYSTEINE NUCLEOSIDASE"/>
    <property type="match status" value="1"/>
</dbReference>